<evidence type="ECO:0000256" key="2">
    <source>
        <dbReference type="ARBA" id="ARBA00022692"/>
    </source>
</evidence>
<keyword evidence="4 5" id="KW-0472">Membrane</keyword>
<feature type="transmembrane region" description="Helical" evidence="5">
    <location>
        <begin position="127"/>
        <end position="143"/>
    </location>
</feature>
<dbReference type="GO" id="GO:0008273">
    <property type="term" value="F:calcium, potassium:sodium antiporter activity"/>
    <property type="evidence" value="ECO:0007669"/>
    <property type="project" value="TreeGrafter"/>
</dbReference>
<proteinExistence type="predicted"/>
<dbReference type="Proteomes" id="UP000664658">
    <property type="component" value="Unassembled WGS sequence"/>
</dbReference>
<dbReference type="Pfam" id="PF01699">
    <property type="entry name" value="Na_Ca_ex"/>
    <property type="match status" value="2"/>
</dbReference>
<dbReference type="InterPro" id="IPR044880">
    <property type="entry name" value="NCX_ion-bd_dom_sf"/>
</dbReference>
<dbReference type="InterPro" id="IPR004837">
    <property type="entry name" value="NaCa_Exmemb"/>
</dbReference>
<feature type="domain" description="Sodium/calcium exchanger membrane region" evidence="6">
    <location>
        <begin position="3"/>
        <end position="142"/>
    </location>
</feature>
<dbReference type="GO" id="GO:0005886">
    <property type="term" value="C:plasma membrane"/>
    <property type="evidence" value="ECO:0007669"/>
    <property type="project" value="TreeGrafter"/>
</dbReference>
<comment type="caution">
    <text evidence="7">The sequence shown here is derived from an EMBL/GenBank/DDBJ whole genome shotgun (WGS) entry which is preliminary data.</text>
</comment>
<dbReference type="GO" id="GO:0005262">
    <property type="term" value="F:calcium channel activity"/>
    <property type="evidence" value="ECO:0007669"/>
    <property type="project" value="TreeGrafter"/>
</dbReference>
<dbReference type="Gene3D" id="1.20.1420.30">
    <property type="entry name" value="NCX, central ion-binding region"/>
    <property type="match status" value="2"/>
</dbReference>
<dbReference type="PANTHER" id="PTHR10846">
    <property type="entry name" value="SODIUM/POTASSIUM/CALCIUM EXCHANGER"/>
    <property type="match status" value="1"/>
</dbReference>
<evidence type="ECO:0000256" key="1">
    <source>
        <dbReference type="ARBA" id="ARBA00004141"/>
    </source>
</evidence>
<keyword evidence="3 5" id="KW-1133">Transmembrane helix</keyword>
<feature type="transmembrane region" description="Helical" evidence="5">
    <location>
        <begin position="353"/>
        <end position="371"/>
    </location>
</feature>
<sequence>MDYLLLAIGLVLLVVGADGLVKGAARLAASIGIPSLVIGLTVVAFGTSAPELAVSIRSALAGQSEMAIANVVGSNIFNVLFILGLAAIITPLAISRQLIRQDVPLMVLASMLVFYMIRDGVLSRLDAGILVVLLLAYTVFLFVQGKRTEATERASGANNSVAPSTSGAALSDAASAEQDDEVDALIRGTHPTWQNLLWIIGGLACLVAGANLLVNSAVNIARAFAVSEAVIGLTIVAVGTSLPEVMTSIVASIKGQRDIAVGNVVGSNIFNLLAVLGVSGVLSSNGLAGNEQLVQQDFPVMLAVALLCVPLFFTGAILSRIEGALFFILYLAYTLFLIGGALHAPWLASVQGIIVYALIPLTVVVVIGSLVKDRYDKRQLSKVSE</sequence>
<feature type="transmembrane region" description="Helical" evidence="5">
    <location>
        <begin position="196"/>
        <end position="214"/>
    </location>
</feature>
<evidence type="ECO:0000259" key="6">
    <source>
        <dbReference type="Pfam" id="PF01699"/>
    </source>
</evidence>
<evidence type="ECO:0000313" key="7">
    <source>
        <dbReference type="EMBL" id="MBO1109527.1"/>
    </source>
</evidence>
<organism evidence="7 8">
    <name type="scientific">Plesiomonas shigelloides</name>
    <name type="common">Aeromonas shigelloides</name>
    <dbReference type="NCBI Taxonomy" id="703"/>
    <lineage>
        <taxon>Bacteria</taxon>
        <taxon>Pseudomonadati</taxon>
        <taxon>Pseudomonadota</taxon>
        <taxon>Gammaproteobacteria</taxon>
        <taxon>Enterobacterales</taxon>
        <taxon>Enterobacteriaceae</taxon>
        <taxon>Plesiomonas</taxon>
    </lineage>
</organism>
<evidence type="ECO:0000256" key="5">
    <source>
        <dbReference type="SAM" id="Phobius"/>
    </source>
</evidence>
<evidence type="ECO:0000256" key="3">
    <source>
        <dbReference type="ARBA" id="ARBA00022989"/>
    </source>
</evidence>
<dbReference type="PANTHER" id="PTHR10846:SF8">
    <property type="entry name" value="INNER MEMBRANE PROTEIN YRBG"/>
    <property type="match status" value="1"/>
</dbReference>
<reference evidence="7" key="1">
    <citation type="submission" date="2021-03" db="EMBL/GenBank/DDBJ databases">
        <title>Plesiomonas shigelloides zfcc0051, isolated from zebrafish feces.</title>
        <authorList>
            <person name="Vanderhoek Z."/>
            <person name="Gaulke C."/>
        </authorList>
    </citation>
    <scope>NUCLEOTIDE SEQUENCE</scope>
    <source>
        <strain evidence="7">Zfcc0051</strain>
    </source>
</reference>
<comment type="subcellular location">
    <subcellularLocation>
        <location evidence="1">Membrane</location>
        <topology evidence="1">Multi-pass membrane protein</topology>
    </subcellularLocation>
</comment>
<evidence type="ECO:0000313" key="8">
    <source>
        <dbReference type="Proteomes" id="UP000664658"/>
    </source>
</evidence>
<feature type="transmembrane region" description="Helical" evidence="5">
    <location>
        <begin position="259"/>
        <end position="278"/>
    </location>
</feature>
<accession>A0A8I2B6V3</accession>
<protein>
    <submittedName>
        <fullName evidence="7">Calcium/sodium antiporter</fullName>
    </submittedName>
</protein>
<name>A0A8I2B6V3_PLESH</name>
<dbReference type="GO" id="GO:0006874">
    <property type="term" value="P:intracellular calcium ion homeostasis"/>
    <property type="evidence" value="ECO:0007669"/>
    <property type="project" value="TreeGrafter"/>
</dbReference>
<gene>
    <name evidence="7" type="ORF">J2R62_15170</name>
</gene>
<keyword evidence="2 5" id="KW-0812">Transmembrane</keyword>
<feature type="transmembrane region" description="Helical" evidence="5">
    <location>
        <begin position="298"/>
        <end position="318"/>
    </location>
</feature>
<evidence type="ECO:0000256" key="4">
    <source>
        <dbReference type="ARBA" id="ARBA00023136"/>
    </source>
</evidence>
<dbReference type="EMBL" id="JAFNAA010000020">
    <property type="protein sequence ID" value="MBO1109527.1"/>
    <property type="molecule type" value="Genomic_DNA"/>
</dbReference>
<dbReference type="RefSeq" id="WP_207542601.1">
    <property type="nucleotide sequence ID" value="NZ_JAFNAA010000020.1"/>
</dbReference>
<feature type="domain" description="Sodium/calcium exchanger membrane region" evidence="6">
    <location>
        <begin position="196"/>
        <end position="338"/>
    </location>
</feature>
<feature type="transmembrane region" description="Helical" evidence="5">
    <location>
        <begin position="325"/>
        <end position="347"/>
    </location>
</feature>
<dbReference type="InterPro" id="IPR004481">
    <property type="entry name" value="K/Na/Ca-exchanger"/>
</dbReference>
<dbReference type="AlphaFoldDB" id="A0A8I2B6V3"/>
<dbReference type="NCBIfam" id="TIGR00367">
    <property type="entry name" value="calcium/sodium antiporter"/>
    <property type="match status" value="1"/>
</dbReference>
<feature type="transmembrane region" description="Helical" evidence="5">
    <location>
        <begin position="76"/>
        <end position="94"/>
    </location>
</feature>